<dbReference type="PANTHER" id="PTHR11461">
    <property type="entry name" value="SERINE PROTEASE INHIBITOR, SERPIN"/>
    <property type="match status" value="1"/>
</dbReference>
<dbReference type="EnsemblMetazoa" id="XM_017123236.2">
    <property type="protein sequence ID" value="XP_016978725.2"/>
    <property type="gene ID" value="LOC108044277"/>
</dbReference>
<reference evidence="7" key="2">
    <citation type="submission" date="2025-05" db="UniProtKB">
        <authorList>
            <consortium name="EnsemblMetazoa"/>
        </authorList>
    </citation>
    <scope>IDENTIFICATION</scope>
</reference>
<evidence type="ECO:0000256" key="1">
    <source>
        <dbReference type="ARBA" id="ARBA00009500"/>
    </source>
</evidence>
<reference evidence="8" key="1">
    <citation type="journal article" date="2021" name="Elife">
        <title>Highly contiguous assemblies of 101 drosophilid genomes.</title>
        <authorList>
            <person name="Kim B.Y."/>
            <person name="Wang J.R."/>
            <person name="Miller D.E."/>
            <person name="Barmina O."/>
            <person name="Delaney E."/>
            <person name="Thompson A."/>
            <person name="Comeault A.A."/>
            <person name="Peede D."/>
            <person name="D'Agostino E.R."/>
            <person name="Pelaez J."/>
            <person name="Aguilar J.M."/>
            <person name="Haji D."/>
            <person name="Matsunaga T."/>
            <person name="Armstrong E.E."/>
            <person name="Zych M."/>
            <person name="Ogawa Y."/>
            <person name="Stamenkovic-Radak M."/>
            <person name="Jelic M."/>
            <person name="Veselinovic M.S."/>
            <person name="Tanaskovic M."/>
            <person name="Eric P."/>
            <person name="Gao J.J."/>
            <person name="Katoh T.K."/>
            <person name="Toda M.J."/>
            <person name="Watabe H."/>
            <person name="Watada M."/>
            <person name="Davis J.S."/>
            <person name="Moyle L.C."/>
            <person name="Manoli G."/>
            <person name="Bertolini E."/>
            <person name="Kostal V."/>
            <person name="Hawley R.S."/>
            <person name="Takahashi A."/>
            <person name="Jones C.D."/>
            <person name="Price D.K."/>
            <person name="Whiteman N."/>
            <person name="Kopp A."/>
            <person name="Matute D.R."/>
            <person name="Petrov D.A."/>
        </authorList>
    </citation>
    <scope>NUCLEOTIDE SEQUENCE [LARGE SCALE GENOMIC DNA]</scope>
</reference>
<evidence type="ECO:0000313" key="7">
    <source>
        <dbReference type="EnsemblMetazoa" id="XP_016978725.2"/>
    </source>
</evidence>
<dbReference type="InterPro" id="IPR023796">
    <property type="entry name" value="Serpin_dom"/>
</dbReference>
<dbReference type="SUPFAM" id="SSF56574">
    <property type="entry name" value="Serpins"/>
    <property type="match status" value="2"/>
</dbReference>
<keyword evidence="2" id="KW-0646">Protease inhibitor</keyword>
<accession>A0ABM5HDI9</accession>
<keyword evidence="5" id="KW-0732">Signal</keyword>
<dbReference type="PANTHER" id="PTHR11461:SF211">
    <property type="entry name" value="GH10112P-RELATED"/>
    <property type="match status" value="1"/>
</dbReference>
<organism evidence="7 8">
    <name type="scientific">Drosophila rhopaloa</name>
    <name type="common">Fruit fly</name>
    <dbReference type="NCBI Taxonomy" id="1041015"/>
    <lineage>
        <taxon>Eukaryota</taxon>
        <taxon>Metazoa</taxon>
        <taxon>Ecdysozoa</taxon>
        <taxon>Arthropoda</taxon>
        <taxon>Hexapoda</taxon>
        <taxon>Insecta</taxon>
        <taxon>Pterygota</taxon>
        <taxon>Neoptera</taxon>
        <taxon>Endopterygota</taxon>
        <taxon>Diptera</taxon>
        <taxon>Brachycera</taxon>
        <taxon>Muscomorpha</taxon>
        <taxon>Ephydroidea</taxon>
        <taxon>Drosophilidae</taxon>
        <taxon>Drosophila</taxon>
        <taxon>Sophophora</taxon>
    </lineage>
</organism>
<dbReference type="SMART" id="SM00093">
    <property type="entry name" value="SERPIN"/>
    <property type="match status" value="2"/>
</dbReference>
<dbReference type="PROSITE" id="PS00284">
    <property type="entry name" value="SERPIN"/>
    <property type="match status" value="1"/>
</dbReference>
<name>A0ABM5HDI9_DRORH</name>
<dbReference type="InterPro" id="IPR042178">
    <property type="entry name" value="Serpin_sf_1"/>
</dbReference>
<keyword evidence="8" id="KW-1185">Reference proteome</keyword>
<dbReference type="Proteomes" id="UP001652680">
    <property type="component" value="Unassembled WGS sequence"/>
</dbReference>
<sequence length="994" mass="111273">MTLTTLYLRMICILSACWFLPLLCLALFPSPLVRSSDVTMTDNANMEFSRRLALFSNNVYEKLSAQNPSQNIIFSPFSIQTCAAMVRMGAEGETATQLDQGLGLASSDAEKIADSFRKVLAAYKDSKVLRIANKIFVMKGYPLRRQFVQLQIKKFLSSARSVNFAKSDKAAATINKWVEKRTKHLIKDLVPATALNANSRLVLVNAIHFKATWQYQFSIYKTWPASFHLNGDHSVRVPMMALKEWFRFANLPELDASTLELPFKDSNHSMLIVLPNNRTGLSAMEEKLRVTPLSLITQALQKTEVLVKLPKFKAEFQVELSDVFQKLGMSKMFTDQAEFGKILESPEPLKVSAIIHKAFIDVNEEGTEAAAATGMVMIPYSITIYPPELKRFTVDHPFKFYILNKDSTVLFAGSIPVNGGHRLGALRKVDALRRREELLGQQLVKLLAQRMALHHEDLVGNPQDLAVLVGGQYLVEAVGDLARVAGGQTKTMVFSTASKFSAISRTSRPPNRRPSSNSLAVADPSVAPIRTIPPEVLTDSGEWMMFWPGLARLSYIPWWKSVPRRLTDTSHLLQLPSDCLRLILFSGVKMSDPQESRNLFSRTLIDTITKDALQQSDEGQINTVFSPASVQSCLTLAFMGASGSTAEELRNGLQLGAGDRHHIARTFGEFWRTNCNYGERGPVLKSVNRLYVNDNLELQPEFNEIAGDFFQSKAEAAKFADSEGATQQINAWVEKETEQKISNLLQSDAVNDETSAVLINALYFKGKWLKPFMPETTSMDAFHVDMDSRVEVSMMYQEDKFRFADLGQLNATAVQLPYEYSNIHMLILLPNEISGLQDLELKLNNVDLADIDAAMTLQDVEIFLPRMTIEYDVDLKPILNQLGIAEVFSDKAQLDGLFKSRTGQKISAARHRGYIDVNEAGSEAAAVTFMKIVPMMLNMNKKLFRADHPFVFYIRNSQAVFFAGRFVIPDCGLPEEGDSREGSNASMYNVQEQQ</sequence>
<evidence type="ECO:0000256" key="4">
    <source>
        <dbReference type="RuleBase" id="RU000411"/>
    </source>
</evidence>
<dbReference type="GeneID" id="108044277"/>
<evidence type="ECO:0000256" key="2">
    <source>
        <dbReference type="ARBA" id="ARBA00022690"/>
    </source>
</evidence>
<evidence type="ECO:0000259" key="6">
    <source>
        <dbReference type="SMART" id="SM00093"/>
    </source>
</evidence>
<dbReference type="InterPro" id="IPR036186">
    <property type="entry name" value="Serpin_sf"/>
</dbReference>
<dbReference type="InterPro" id="IPR000215">
    <property type="entry name" value="Serpin_fam"/>
</dbReference>
<protein>
    <recommendedName>
        <fullName evidence="6">Serpin domain-containing protein</fullName>
    </recommendedName>
</protein>
<feature type="domain" description="Serpin" evidence="6">
    <location>
        <begin position="606"/>
        <end position="969"/>
    </location>
</feature>
<dbReference type="InterPro" id="IPR042185">
    <property type="entry name" value="Serpin_sf_2"/>
</dbReference>
<dbReference type="CDD" id="cd19601">
    <property type="entry name" value="serpin42Da-like"/>
    <property type="match status" value="1"/>
</dbReference>
<proteinExistence type="inferred from homology"/>
<dbReference type="Pfam" id="PF00079">
    <property type="entry name" value="Serpin"/>
    <property type="match status" value="2"/>
</dbReference>
<dbReference type="InterPro" id="IPR023795">
    <property type="entry name" value="Serpin_CS"/>
</dbReference>
<feature type="chain" id="PRO_5046293307" description="Serpin domain-containing protein" evidence="5">
    <location>
        <begin position="36"/>
        <end position="994"/>
    </location>
</feature>
<feature type="domain" description="Serpin" evidence="6">
    <location>
        <begin position="57"/>
        <end position="419"/>
    </location>
</feature>
<dbReference type="Gene3D" id="2.30.39.10">
    <property type="entry name" value="Alpha-1-antitrypsin, domain 1"/>
    <property type="match status" value="2"/>
</dbReference>
<evidence type="ECO:0000313" key="8">
    <source>
        <dbReference type="Proteomes" id="UP001652680"/>
    </source>
</evidence>
<dbReference type="CDD" id="cd19954">
    <property type="entry name" value="serpin42Dd-like_insects"/>
    <property type="match status" value="1"/>
</dbReference>
<comment type="similarity">
    <text evidence="1 4">Belongs to the serpin family.</text>
</comment>
<dbReference type="Gene3D" id="3.30.497.10">
    <property type="entry name" value="Antithrombin, subunit I, domain 2"/>
    <property type="match status" value="2"/>
</dbReference>
<feature type="signal peptide" evidence="5">
    <location>
        <begin position="1"/>
        <end position="35"/>
    </location>
</feature>
<keyword evidence="3" id="KW-0722">Serine protease inhibitor</keyword>
<evidence type="ECO:0000256" key="3">
    <source>
        <dbReference type="ARBA" id="ARBA00022900"/>
    </source>
</evidence>
<dbReference type="RefSeq" id="XP_016978725.2">
    <property type="nucleotide sequence ID" value="XM_017123236.2"/>
</dbReference>
<evidence type="ECO:0000256" key="5">
    <source>
        <dbReference type="SAM" id="SignalP"/>
    </source>
</evidence>